<evidence type="ECO:0000313" key="4">
    <source>
        <dbReference type="Proteomes" id="UP001293593"/>
    </source>
</evidence>
<evidence type="ECO:0008006" key="5">
    <source>
        <dbReference type="Google" id="ProtNLM"/>
    </source>
</evidence>
<dbReference type="PANTHER" id="PTHR33232:SF18">
    <property type="entry name" value="PROTEIN SIEVE ELEMENT OCCLUSION B-LIKE"/>
    <property type="match status" value="1"/>
</dbReference>
<reference evidence="3" key="1">
    <citation type="submission" date="2023-10" db="EMBL/GenBank/DDBJ databases">
        <title>Chromosome-level genome of the transformable northern wattle, Acacia crassicarpa.</title>
        <authorList>
            <person name="Massaro I."/>
            <person name="Sinha N.R."/>
            <person name="Poethig S."/>
            <person name="Leichty A.R."/>
        </authorList>
    </citation>
    <scope>NUCLEOTIDE SEQUENCE</scope>
    <source>
        <strain evidence="3">Acra3RX</strain>
        <tissue evidence="3">Leaf</tissue>
    </source>
</reference>
<proteinExistence type="predicted"/>
<evidence type="ECO:0000313" key="3">
    <source>
        <dbReference type="EMBL" id="KAK4266089.1"/>
    </source>
</evidence>
<dbReference type="PANTHER" id="PTHR33232">
    <property type="entry name" value="PROTEIN SIEVE ELEMENT OCCLUSION B-LIKE"/>
    <property type="match status" value="1"/>
</dbReference>
<dbReference type="InterPro" id="IPR027944">
    <property type="entry name" value="SEO_C"/>
</dbReference>
<dbReference type="GO" id="GO:0010088">
    <property type="term" value="P:phloem development"/>
    <property type="evidence" value="ECO:0007669"/>
    <property type="project" value="InterPro"/>
</dbReference>
<evidence type="ECO:0000259" key="2">
    <source>
        <dbReference type="Pfam" id="PF14577"/>
    </source>
</evidence>
<protein>
    <recommendedName>
        <fullName evidence="5">Protein SIEVE ELEMENT OCCLUSION B</fullName>
    </recommendedName>
</protein>
<dbReference type="Proteomes" id="UP001293593">
    <property type="component" value="Unassembled WGS sequence"/>
</dbReference>
<feature type="domain" description="Sieve element occlusion N-terminal" evidence="1">
    <location>
        <begin position="30"/>
        <end position="298"/>
    </location>
</feature>
<gene>
    <name evidence="3" type="ORF">QN277_027061</name>
</gene>
<name>A0AAE1K5D5_9FABA</name>
<dbReference type="Pfam" id="PF14577">
    <property type="entry name" value="SEO_C"/>
    <property type="match status" value="1"/>
</dbReference>
<accession>A0AAE1K5D5</accession>
<dbReference type="InterPro" id="IPR039299">
    <property type="entry name" value="SEOA"/>
</dbReference>
<evidence type="ECO:0000259" key="1">
    <source>
        <dbReference type="Pfam" id="PF14576"/>
    </source>
</evidence>
<feature type="domain" description="Sieve element occlusion C-terminal" evidence="2">
    <location>
        <begin position="461"/>
        <end position="671"/>
    </location>
</feature>
<dbReference type="AlphaFoldDB" id="A0AAE1K5D5"/>
<organism evidence="3 4">
    <name type="scientific">Acacia crassicarpa</name>
    <name type="common">northern wattle</name>
    <dbReference type="NCBI Taxonomy" id="499986"/>
    <lineage>
        <taxon>Eukaryota</taxon>
        <taxon>Viridiplantae</taxon>
        <taxon>Streptophyta</taxon>
        <taxon>Embryophyta</taxon>
        <taxon>Tracheophyta</taxon>
        <taxon>Spermatophyta</taxon>
        <taxon>Magnoliopsida</taxon>
        <taxon>eudicotyledons</taxon>
        <taxon>Gunneridae</taxon>
        <taxon>Pentapetalae</taxon>
        <taxon>rosids</taxon>
        <taxon>fabids</taxon>
        <taxon>Fabales</taxon>
        <taxon>Fabaceae</taxon>
        <taxon>Caesalpinioideae</taxon>
        <taxon>mimosoid clade</taxon>
        <taxon>Acacieae</taxon>
        <taxon>Acacia</taxon>
    </lineage>
</organism>
<dbReference type="Pfam" id="PF14576">
    <property type="entry name" value="SEO_N"/>
    <property type="match status" value="1"/>
</dbReference>
<keyword evidence="4" id="KW-1185">Reference proteome</keyword>
<dbReference type="InterPro" id="IPR027942">
    <property type="entry name" value="SEO_N"/>
</dbReference>
<sequence>MASLTSMSSLEFLISGGGEGHEHNPLTVLDDQIKEQIISTHVHSDTNKFDVEPLFSLVHNTLTRSTHIVDGVVQGHSFVSLEHVDEKYTQANFSSPLCTLRQISFEMQCKPPGEQVAHKTTMAILEKLSHYEWDAKAVLTLAAFAMECGDFWLLAQLQPNDLLAKSVAMLKRVPVLTKPASLQKHRQAIVELNSLTKSTLQVIELIFELEKLSSYGTKDVPALVAATEQIPLDVYWAIFSIVAIVTQIDCLITESEHMQELSHYGQKINIILSKLRKQITLCRQQIEVTRIYCKIVMIMQNPTEISEVLKLLIFSSDVPKSLYDGASRTTVSIDVLEKKNVYLFVSTLDITAEERSVLLKVHEAIETKNQTDQYKIVWVPIVEKWTDQLSKSFEKLKAEMPVFVVEHFGSVAGFKYMKEEWQFEKKAMAVTMNHQGRILHHNAFHLIHSWGIKAFPFTKTKEDEIHSSRQWIAPIVSQIHPEIGAWFEEEKYLFFYGGHDKDWVQQFNKYATALANDAFLKEKKILIELFHVENENKNIFSQFWSGIESLFVTKVHKSAEEEDDVTKEIQKMLSYKNESGWALLSKGSEVILTGHGTTILKTVAYFEKWKEFVVTKGFEWSFKECHENAPKAPHRCSILEVSNVSGRLRKRLRCSECSKTMEVYTTYKCCHDEATPNAAR</sequence>
<dbReference type="EMBL" id="JAWXYG010000008">
    <property type="protein sequence ID" value="KAK4266089.1"/>
    <property type="molecule type" value="Genomic_DNA"/>
</dbReference>
<comment type="caution">
    <text evidence="3">The sequence shown here is derived from an EMBL/GenBank/DDBJ whole genome shotgun (WGS) entry which is preliminary data.</text>
</comment>